<dbReference type="EMBL" id="JBHUCX010000013">
    <property type="protein sequence ID" value="MFD1673756.1"/>
    <property type="molecule type" value="Genomic_DNA"/>
</dbReference>
<dbReference type="PROSITE" id="PS00840">
    <property type="entry name" value="SUMT_2"/>
    <property type="match status" value="1"/>
</dbReference>
<keyword evidence="9" id="KW-1185">Reference proteome</keyword>
<evidence type="ECO:0000256" key="2">
    <source>
        <dbReference type="ARBA" id="ARBA00022603"/>
    </source>
</evidence>
<name>A0ABW4JBQ4_9BACL</name>
<organism evidence="8 9">
    <name type="scientific">Alicyclobacillus fodiniaquatilis</name>
    <dbReference type="NCBI Taxonomy" id="1661150"/>
    <lineage>
        <taxon>Bacteria</taxon>
        <taxon>Bacillati</taxon>
        <taxon>Bacillota</taxon>
        <taxon>Bacilli</taxon>
        <taxon>Bacillales</taxon>
        <taxon>Alicyclobacillaceae</taxon>
        <taxon>Alicyclobacillus</taxon>
    </lineage>
</organism>
<evidence type="ECO:0000256" key="3">
    <source>
        <dbReference type="ARBA" id="ARBA00022679"/>
    </source>
</evidence>
<evidence type="ECO:0000256" key="6">
    <source>
        <dbReference type="RuleBase" id="RU003960"/>
    </source>
</evidence>
<evidence type="ECO:0000313" key="8">
    <source>
        <dbReference type="EMBL" id="MFD1673756.1"/>
    </source>
</evidence>
<evidence type="ECO:0000256" key="4">
    <source>
        <dbReference type="ARBA" id="ARBA00022691"/>
    </source>
</evidence>
<dbReference type="SUPFAM" id="SSF69618">
    <property type="entry name" value="HemD-like"/>
    <property type="match status" value="1"/>
</dbReference>
<dbReference type="InterPro" id="IPR014776">
    <property type="entry name" value="4pyrrole_Mease_sub2"/>
</dbReference>
<dbReference type="PROSITE" id="PS00839">
    <property type="entry name" value="SUMT_1"/>
    <property type="match status" value="1"/>
</dbReference>
<comment type="similarity">
    <text evidence="6">Belongs to the precorrin methyltransferase family.</text>
</comment>
<keyword evidence="5" id="KW-0627">Porphyrin biosynthesis</keyword>
<dbReference type="NCBIfam" id="NF004790">
    <property type="entry name" value="PRK06136.1"/>
    <property type="match status" value="1"/>
</dbReference>
<dbReference type="CDD" id="cd11642">
    <property type="entry name" value="SUMT"/>
    <property type="match status" value="1"/>
</dbReference>
<dbReference type="EC" id="2.1.1.107" evidence="1"/>
<dbReference type="RefSeq" id="WP_377941275.1">
    <property type="nucleotide sequence ID" value="NZ_JBHUCX010000013.1"/>
</dbReference>
<dbReference type="SUPFAM" id="SSF53790">
    <property type="entry name" value="Tetrapyrrole methylase"/>
    <property type="match status" value="1"/>
</dbReference>
<dbReference type="Gene3D" id="3.40.1010.10">
    <property type="entry name" value="Cobalt-precorrin-4 Transmethylase, Domain 1"/>
    <property type="match status" value="1"/>
</dbReference>
<dbReference type="InterPro" id="IPR050161">
    <property type="entry name" value="Siro_Cobalamin_biosynth"/>
</dbReference>
<accession>A0ABW4JBQ4</accession>
<evidence type="ECO:0000313" key="9">
    <source>
        <dbReference type="Proteomes" id="UP001597079"/>
    </source>
</evidence>
<keyword evidence="4" id="KW-0949">S-adenosyl-L-methionine</keyword>
<dbReference type="InterPro" id="IPR036108">
    <property type="entry name" value="4pyrrol_syn_uPrphyn_synt_sf"/>
</dbReference>
<dbReference type="InterPro" id="IPR003043">
    <property type="entry name" value="Uropor_MeTrfase_CS"/>
</dbReference>
<evidence type="ECO:0000256" key="1">
    <source>
        <dbReference type="ARBA" id="ARBA00012162"/>
    </source>
</evidence>
<dbReference type="InterPro" id="IPR006366">
    <property type="entry name" value="CobA/CysG_C"/>
</dbReference>
<evidence type="ECO:0000259" key="7">
    <source>
        <dbReference type="Pfam" id="PF00590"/>
    </source>
</evidence>
<dbReference type="Proteomes" id="UP001597079">
    <property type="component" value="Unassembled WGS sequence"/>
</dbReference>
<dbReference type="GO" id="GO:0032259">
    <property type="term" value="P:methylation"/>
    <property type="evidence" value="ECO:0007669"/>
    <property type="project" value="UniProtKB-KW"/>
</dbReference>
<dbReference type="Gene3D" id="3.40.50.10090">
    <property type="match status" value="1"/>
</dbReference>
<comment type="caution">
    <text evidence="8">The sequence shown here is derived from an EMBL/GenBank/DDBJ whole genome shotgun (WGS) entry which is preliminary data.</text>
</comment>
<dbReference type="PANTHER" id="PTHR45790">
    <property type="entry name" value="SIROHEME SYNTHASE-RELATED"/>
    <property type="match status" value="1"/>
</dbReference>
<dbReference type="NCBIfam" id="TIGR01469">
    <property type="entry name" value="cobA_cysG_Cterm"/>
    <property type="match status" value="1"/>
</dbReference>
<evidence type="ECO:0000256" key="5">
    <source>
        <dbReference type="ARBA" id="ARBA00023244"/>
    </source>
</evidence>
<gene>
    <name evidence="8" type="primary">cobA</name>
    <name evidence="8" type="ORF">ACFSB2_03410</name>
</gene>
<dbReference type="Gene3D" id="3.30.950.10">
    <property type="entry name" value="Methyltransferase, Cobalt-precorrin-4 Transmethylase, Domain 2"/>
    <property type="match status" value="1"/>
</dbReference>
<dbReference type="InterPro" id="IPR014777">
    <property type="entry name" value="4pyrrole_Mease_sub1"/>
</dbReference>
<keyword evidence="3 6" id="KW-0808">Transferase</keyword>
<dbReference type="InterPro" id="IPR035996">
    <property type="entry name" value="4pyrrol_Methylase_sf"/>
</dbReference>
<reference evidence="9" key="1">
    <citation type="journal article" date="2019" name="Int. J. Syst. Evol. Microbiol.">
        <title>The Global Catalogue of Microorganisms (GCM) 10K type strain sequencing project: providing services to taxonomists for standard genome sequencing and annotation.</title>
        <authorList>
            <consortium name="The Broad Institute Genomics Platform"/>
            <consortium name="The Broad Institute Genome Sequencing Center for Infectious Disease"/>
            <person name="Wu L."/>
            <person name="Ma J."/>
        </authorList>
    </citation>
    <scope>NUCLEOTIDE SEQUENCE [LARGE SCALE GENOMIC DNA]</scope>
    <source>
        <strain evidence="9">CGMCC 1.12286</strain>
    </source>
</reference>
<dbReference type="PANTHER" id="PTHR45790:SF3">
    <property type="entry name" value="S-ADENOSYL-L-METHIONINE-DEPENDENT UROPORPHYRINOGEN III METHYLTRANSFERASE, CHLOROPLASTIC"/>
    <property type="match status" value="1"/>
</dbReference>
<keyword evidence="2 6" id="KW-0489">Methyltransferase</keyword>
<dbReference type="InterPro" id="IPR000878">
    <property type="entry name" value="4pyrrol_Mease"/>
</dbReference>
<sequence>MANGTVYLVGAGPGDAGLITLKGRRCLERADAIVYDRLASPRLLSMARPDVELHYVGKAAEDHTMPQEDIERLLIRLARRGLNVVRLKGGDPFVFGRGGEEAKVLTEAGIAWEVVPGITSAVSVPAYAGIPVTYRNVSPGFTVVTGHRCVGQDDVEWETLAATGETLVVLMGVRQLDGIVQSLVRAGKRLDTPVALIRWGTRAAQATLVGTLENIVEQAEQARFRAPAVIVIGDVVKAREALSWYECLPLMGRRILVAASTRAQAEEMAQSVEAQGAEALAISVEQLAAPDNLQLDALLQQLVTSNGPTGLYFQSALGLSYFFRRMKTQRLDVRKLHAVSFAVANERLGEQLQTYGLFADAIGAKALQVQDGIPWWVEANTFQADTAKIGRVQTFAAYELASSSSWLALAQAWLDEGPVEAAWSTADAAPLLTDLLGLKLPSDTRRISFDEDEGHSSRAQTAIEVAAQLSSQKSTVVHAK</sequence>
<protein>
    <recommendedName>
        <fullName evidence="1">uroporphyrinogen-III C-methyltransferase</fullName>
        <ecNumber evidence="1">2.1.1.107</ecNumber>
    </recommendedName>
</protein>
<dbReference type="GO" id="GO:0004851">
    <property type="term" value="F:uroporphyrin-III C-methyltransferase activity"/>
    <property type="evidence" value="ECO:0007669"/>
    <property type="project" value="UniProtKB-EC"/>
</dbReference>
<feature type="domain" description="Tetrapyrrole methylase" evidence="7">
    <location>
        <begin position="5"/>
        <end position="215"/>
    </location>
</feature>
<proteinExistence type="inferred from homology"/>
<dbReference type="Pfam" id="PF00590">
    <property type="entry name" value="TP_methylase"/>
    <property type="match status" value="1"/>
</dbReference>